<dbReference type="Gene3D" id="3.30.1490.300">
    <property type="match status" value="1"/>
</dbReference>
<proteinExistence type="predicted"/>
<dbReference type="InterPro" id="IPR043129">
    <property type="entry name" value="ATPase_NBD"/>
</dbReference>
<sequence>MDFASLLEKFGLKSPSQLFKRESRFLGVDIGTSSIKLIQLRKERERAILETYGELSLAKYGDGNVSRSVRLIDTKLVEALKDIARESQVSAKAAIVSIPLKDSFLTSMDLPEMSEENTKEAVPYEARRYIPIPISEVIMDWWILPPESVESSETSIGSGKRKSHKVLLAAVPKETVSKYKSIFDGAGFAAAAFEIEVFSFARAALKRDFGAALLMDIGASSVKMTIADGGVVRASHSFDRGSQELTLALSQSLGVDWERAEILKRESGVIRRPETEGVASVLEPTVELWASEGERFLLDWKRRGGRAVSKVVLGGGGSMLKGMEDIFVKKIGVEVLVANPFSKVVYPAFLEPALKEVGAAFTSAVGLALREF</sequence>
<evidence type="ECO:0000313" key="1">
    <source>
        <dbReference type="EMBL" id="OGF87203.1"/>
    </source>
</evidence>
<dbReference type="Pfam" id="PF11104">
    <property type="entry name" value="PilM_2"/>
    <property type="match status" value="1"/>
</dbReference>
<dbReference type="AlphaFoldDB" id="A0A1F5XH16"/>
<dbReference type="InterPro" id="IPR050696">
    <property type="entry name" value="FtsA/MreB"/>
</dbReference>
<dbReference type="InterPro" id="IPR005883">
    <property type="entry name" value="PilM"/>
</dbReference>
<accession>A0A1F5XH16</accession>
<dbReference type="PIRSF" id="PIRSF019169">
    <property type="entry name" value="PilM"/>
    <property type="match status" value="1"/>
</dbReference>
<dbReference type="Gene3D" id="3.30.420.40">
    <property type="match status" value="2"/>
</dbReference>
<dbReference type="PANTHER" id="PTHR32432">
    <property type="entry name" value="CELL DIVISION PROTEIN FTSA-RELATED"/>
    <property type="match status" value="1"/>
</dbReference>
<dbReference type="PANTHER" id="PTHR32432:SF3">
    <property type="entry name" value="ETHANOLAMINE UTILIZATION PROTEIN EUTJ"/>
    <property type="match status" value="1"/>
</dbReference>
<evidence type="ECO:0000313" key="2">
    <source>
        <dbReference type="Proteomes" id="UP000177346"/>
    </source>
</evidence>
<organism evidence="1 2">
    <name type="scientific">Candidatus Giovannonibacteria bacterium RIFCSPLOWO2_01_FULL_46_32</name>
    <dbReference type="NCBI Taxonomy" id="1798353"/>
    <lineage>
        <taxon>Bacteria</taxon>
        <taxon>Candidatus Giovannoniibacteriota</taxon>
    </lineage>
</organism>
<protein>
    <recommendedName>
        <fullName evidence="3">SHS2 domain-containing protein</fullName>
    </recommendedName>
</protein>
<dbReference type="EMBL" id="MFIF01000006">
    <property type="protein sequence ID" value="OGF87203.1"/>
    <property type="molecule type" value="Genomic_DNA"/>
</dbReference>
<comment type="caution">
    <text evidence="1">The sequence shown here is derived from an EMBL/GenBank/DDBJ whole genome shotgun (WGS) entry which is preliminary data.</text>
</comment>
<reference evidence="1 2" key="1">
    <citation type="journal article" date="2016" name="Nat. Commun.">
        <title>Thousands of microbial genomes shed light on interconnected biogeochemical processes in an aquifer system.</title>
        <authorList>
            <person name="Anantharaman K."/>
            <person name="Brown C.T."/>
            <person name="Hug L.A."/>
            <person name="Sharon I."/>
            <person name="Castelle C.J."/>
            <person name="Probst A.J."/>
            <person name="Thomas B.C."/>
            <person name="Singh A."/>
            <person name="Wilkins M.J."/>
            <person name="Karaoz U."/>
            <person name="Brodie E.L."/>
            <person name="Williams K.H."/>
            <person name="Hubbard S.S."/>
            <person name="Banfield J.F."/>
        </authorList>
    </citation>
    <scope>NUCLEOTIDE SEQUENCE [LARGE SCALE GENOMIC DNA]</scope>
</reference>
<dbReference type="CDD" id="cd24049">
    <property type="entry name" value="ASKHA_NBD_PilM"/>
    <property type="match status" value="1"/>
</dbReference>
<gene>
    <name evidence="1" type="ORF">A3B19_03130</name>
</gene>
<name>A0A1F5XH16_9BACT</name>
<dbReference type="Proteomes" id="UP000177346">
    <property type="component" value="Unassembled WGS sequence"/>
</dbReference>
<dbReference type="NCBIfam" id="TIGR01175">
    <property type="entry name" value="pilM"/>
    <property type="match status" value="1"/>
</dbReference>
<evidence type="ECO:0008006" key="3">
    <source>
        <dbReference type="Google" id="ProtNLM"/>
    </source>
</evidence>
<dbReference type="SUPFAM" id="SSF53067">
    <property type="entry name" value="Actin-like ATPase domain"/>
    <property type="match status" value="2"/>
</dbReference>